<evidence type="ECO:0000256" key="1">
    <source>
        <dbReference type="SAM" id="MobiDB-lite"/>
    </source>
</evidence>
<dbReference type="PANTHER" id="PTHR43662">
    <property type="match status" value="1"/>
</dbReference>
<dbReference type="Proteomes" id="UP001303160">
    <property type="component" value="Unassembled WGS sequence"/>
</dbReference>
<protein>
    <recommendedName>
        <fullName evidence="3">DUF1996 domain-containing protein</fullName>
    </recommendedName>
</protein>
<evidence type="ECO:0000313" key="4">
    <source>
        <dbReference type="EMBL" id="KAK4195040.1"/>
    </source>
</evidence>
<keyword evidence="5" id="KW-1185">Reference proteome</keyword>
<name>A0AAN7ARJ6_9PEZI</name>
<comment type="caution">
    <text evidence="4">The sequence shown here is derived from an EMBL/GenBank/DDBJ whole genome shotgun (WGS) entry which is preliminary data.</text>
</comment>
<dbReference type="AlphaFoldDB" id="A0AAN7ARJ6"/>
<reference evidence="4" key="2">
    <citation type="submission" date="2023-05" db="EMBL/GenBank/DDBJ databases">
        <authorList>
            <consortium name="Lawrence Berkeley National Laboratory"/>
            <person name="Steindorff A."/>
            <person name="Hensen N."/>
            <person name="Bonometti L."/>
            <person name="Westerberg I."/>
            <person name="Brannstrom I.O."/>
            <person name="Guillou S."/>
            <person name="Cros-Aarteil S."/>
            <person name="Calhoun S."/>
            <person name="Haridas S."/>
            <person name="Kuo A."/>
            <person name="Mondo S."/>
            <person name="Pangilinan J."/>
            <person name="Riley R."/>
            <person name="Labutti K."/>
            <person name="Andreopoulos B."/>
            <person name="Lipzen A."/>
            <person name="Chen C."/>
            <person name="Yanf M."/>
            <person name="Daum C."/>
            <person name="Ng V."/>
            <person name="Clum A."/>
            <person name="Ohm R."/>
            <person name="Martin F."/>
            <person name="Silar P."/>
            <person name="Natvig D."/>
            <person name="Lalanne C."/>
            <person name="Gautier V."/>
            <person name="Ament-Velasquez S.L."/>
            <person name="Kruys A."/>
            <person name="Hutchinson M.I."/>
            <person name="Powell A.J."/>
            <person name="Barry K."/>
            <person name="Miller A.N."/>
            <person name="Grigoriev I.V."/>
            <person name="Debuchy R."/>
            <person name="Gladieux P."/>
            <person name="Thoren M.H."/>
            <person name="Johannesson H."/>
        </authorList>
    </citation>
    <scope>NUCLEOTIDE SEQUENCE</scope>
    <source>
        <strain evidence="4">CBS 315.58</strain>
    </source>
</reference>
<feature type="chain" id="PRO_5042955169" description="DUF1996 domain-containing protein" evidence="2">
    <location>
        <begin position="18"/>
        <end position="319"/>
    </location>
</feature>
<dbReference type="InterPro" id="IPR018535">
    <property type="entry name" value="DUF1996"/>
</dbReference>
<feature type="signal peptide" evidence="2">
    <location>
        <begin position="1"/>
        <end position="17"/>
    </location>
</feature>
<feature type="region of interest" description="Disordered" evidence="1">
    <location>
        <begin position="285"/>
        <end position="307"/>
    </location>
</feature>
<reference evidence="4" key="1">
    <citation type="journal article" date="2023" name="Mol. Phylogenet. Evol.">
        <title>Genome-scale phylogeny and comparative genomics of the fungal order Sordariales.</title>
        <authorList>
            <person name="Hensen N."/>
            <person name="Bonometti L."/>
            <person name="Westerberg I."/>
            <person name="Brannstrom I.O."/>
            <person name="Guillou S."/>
            <person name="Cros-Aarteil S."/>
            <person name="Calhoun S."/>
            <person name="Haridas S."/>
            <person name="Kuo A."/>
            <person name="Mondo S."/>
            <person name="Pangilinan J."/>
            <person name="Riley R."/>
            <person name="LaButti K."/>
            <person name="Andreopoulos B."/>
            <person name="Lipzen A."/>
            <person name="Chen C."/>
            <person name="Yan M."/>
            <person name="Daum C."/>
            <person name="Ng V."/>
            <person name="Clum A."/>
            <person name="Steindorff A."/>
            <person name="Ohm R.A."/>
            <person name="Martin F."/>
            <person name="Silar P."/>
            <person name="Natvig D.O."/>
            <person name="Lalanne C."/>
            <person name="Gautier V."/>
            <person name="Ament-Velasquez S.L."/>
            <person name="Kruys A."/>
            <person name="Hutchinson M.I."/>
            <person name="Powell A.J."/>
            <person name="Barry K."/>
            <person name="Miller A.N."/>
            <person name="Grigoriev I.V."/>
            <person name="Debuchy R."/>
            <person name="Gladieux P."/>
            <person name="Hiltunen Thoren M."/>
            <person name="Johannesson H."/>
        </authorList>
    </citation>
    <scope>NUCLEOTIDE SEQUENCE</scope>
    <source>
        <strain evidence="4">CBS 315.58</strain>
    </source>
</reference>
<dbReference type="PANTHER" id="PTHR43662:SF12">
    <property type="entry name" value="DUF1996 DOMAIN-CONTAINING PROTEIN-RELATED"/>
    <property type="match status" value="1"/>
</dbReference>
<proteinExistence type="predicted"/>
<organism evidence="4 5">
    <name type="scientific">Triangularia verruculosa</name>
    <dbReference type="NCBI Taxonomy" id="2587418"/>
    <lineage>
        <taxon>Eukaryota</taxon>
        <taxon>Fungi</taxon>
        <taxon>Dikarya</taxon>
        <taxon>Ascomycota</taxon>
        <taxon>Pezizomycotina</taxon>
        <taxon>Sordariomycetes</taxon>
        <taxon>Sordariomycetidae</taxon>
        <taxon>Sordariales</taxon>
        <taxon>Podosporaceae</taxon>
        <taxon>Triangularia</taxon>
    </lineage>
</organism>
<dbReference type="Pfam" id="PF09362">
    <property type="entry name" value="DUF1996"/>
    <property type="match status" value="1"/>
</dbReference>
<dbReference type="EMBL" id="MU864028">
    <property type="protein sequence ID" value="KAK4195040.1"/>
    <property type="molecule type" value="Genomic_DNA"/>
</dbReference>
<feature type="domain" description="DUF1996" evidence="3">
    <location>
        <begin position="32"/>
        <end position="262"/>
    </location>
</feature>
<sequence>MIPLVVVTCTLAAVVTAYTDIRHKRFMIKNIDPIVYPGQYRSHMHSFFGSDAVTKDLSTTAELQKGCASGENPNDLSVYCKPSIPSWKSTKGIPTLYYVRGPNDFVEVNPGMFSTYYENIDKAEIPYPQDFFAIAGNATARSQSDVNEGTTGLTWWCENGPEDRQNRNRALMPRVTCSGNIQVILRFPDCVKTSNIKNYAYAAANGGRCPAGMKRVPQLRFSVRYNVRSLIPKGWSGAPPLKLACGEVGEGYCFHGDFINGWFDDAQKNLLKATSRNQWLRVDGARGEGKAGTTCGPKDREPTKGTSDYITSVDMMTMS</sequence>
<keyword evidence="2" id="KW-0732">Signal</keyword>
<evidence type="ECO:0000259" key="3">
    <source>
        <dbReference type="Pfam" id="PF09362"/>
    </source>
</evidence>
<evidence type="ECO:0000313" key="5">
    <source>
        <dbReference type="Proteomes" id="UP001303160"/>
    </source>
</evidence>
<gene>
    <name evidence="4" type="ORF">QBC40DRAFT_186780</name>
</gene>
<evidence type="ECO:0000256" key="2">
    <source>
        <dbReference type="SAM" id="SignalP"/>
    </source>
</evidence>
<accession>A0AAN7ARJ6</accession>